<dbReference type="EMBL" id="CAJVQA010041376">
    <property type="protein sequence ID" value="CAG8813887.1"/>
    <property type="molecule type" value="Genomic_DNA"/>
</dbReference>
<accession>A0A9N9K9L7</accession>
<proteinExistence type="predicted"/>
<evidence type="ECO:0000313" key="3">
    <source>
        <dbReference type="Proteomes" id="UP000789759"/>
    </source>
</evidence>
<dbReference type="AlphaFoldDB" id="A0A9N9K9L7"/>
<reference evidence="2" key="1">
    <citation type="submission" date="2021-06" db="EMBL/GenBank/DDBJ databases">
        <authorList>
            <person name="Kallberg Y."/>
            <person name="Tangrot J."/>
            <person name="Rosling A."/>
        </authorList>
    </citation>
    <scope>NUCLEOTIDE SEQUENCE</scope>
    <source>
        <strain evidence="2">FL966</strain>
    </source>
</reference>
<comment type="caution">
    <text evidence="2">The sequence shown here is derived from an EMBL/GenBank/DDBJ whole genome shotgun (WGS) entry which is preliminary data.</text>
</comment>
<dbReference type="Pfam" id="PF04484">
    <property type="entry name" value="QWRF"/>
    <property type="match status" value="1"/>
</dbReference>
<name>A0A9N9K9L7_9GLOM</name>
<protein>
    <submittedName>
        <fullName evidence="2">1600_t:CDS:1</fullName>
    </submittedName>
</protein>
<sequence>MLKNASNFGRMSTPKSVECADKDEKLISERCPSPALSVSTTASANEGPRKKKKKKYRSVESRFMQHHLLKPTISKKPTATGINKHNIRSGGSVISRTNLNLQRLKAEVHEKLGQTNVTHVSQQPSISLDDELTMLNARLTQWYFLNAKADHAFDCQKRSAETQLLDAWKLLVKKQDELSNALRKFSLEDDISRLDTTLSFQANLILQISKHLEHFKTRYVTFASSLTSQLSEEIEICSNTTTNLLKKWEESSLIHDVASSMQKLCINVKEEVQELNECNTLLREISDAEIIETSLRIEKIENMSNSDSKWSKS</sequence>
<organism evidence="2 3">
    <name type="scientific">Cetraspora pellucida</name>
    <dbReference type="NCBI Taxonomy" id="1433469"/>
    <lineage>
        <taxon>Eukaryota</taxon>
        <taxon>Fungi</taxon>
        <taxon>Fungi incertae sedis</taxon>
        <taxon>Mucoromycota</taxon>
        <taxon>Glomeromycotina</taxon>
        <taxon>Glomeromycetes</taxon>
        <taxon>Diversisporales</taxon>
        <taxon>Gigasporaceae</taxon>
        <taxon>Cetraspora</taxon>
    </lineage>
</organism>
<dbReference type="Proteomes" id="UP000789759">
    <property type="component" value="Unassembled WGS sequence"/>
</dbReference>
<evidence type="ECO:0000256" key="1">
    <source>
        <dbReference type="SAM" id="MobiDB-lite"/>
    </source>
</evidence>
<gene>
    <name evidence="2" type="ORF">CPELLU_LOCUS18966</name>
</gene>
<evidence type="ECO:0000313" key="2">
    <source>
        <dbReference type="EMBL" id="CAG8813887.1"/>
    </source>
</evidence>
<feature type="compositionally biased region" description="Basic and acidic residues" evidence="1">
    <location>
        <begin position="18"/>
        <end position="28"/>
    </location>
</feature>
<feature type="region of interest" description="Disordered" evidence="1">
    <location>
        <begin position="1"/>
        <end position="57"/>
    </location>
</feature>
<dbReference type="OrthoDB" id="5599902at2759"/>
<feature type="compositionally biased region" description="Polar residues" evidence="1">
    <location>
        <begin position="1"/>
        <end position="15"/>
    </location>
</feature>
<keyword evidence="3" id="KW-1185">Reference proteome</keyword>
<dbReference type="InterPro" id="IPR007573">
    <property type="entry name" value="QWRF"/>
</dbReference>